<dbReference type="InterPro" id="IPR048254">
    <property type="entry name" value="CDP_ALCOHOL_P_TRANSF_CS"/>
</dbReference>
<dbReference type="Gene3D" id="1.20.120.1760">
    <property type="match status" value="1"/>
</dbReference>
<sequence>MFDAKIRPLIDPPLNAVGRALARIGFTANSITLLGLGFGLGGAYAVSQEHYGWALALVVIGRILDGLDGAVARATKKTAFGGYLDIVCDFIFYVSIPLAFGIADPANSLPALMLVAAFTITGISFLAFAVTAAEQGAETSAHGEKSFFYSTGIAEGGETITFFLIMCLFPMHFAALAYIFAGLCVVTVLQRTVLAWMSFRD</sequence>
<name>A0ABP3KW64_9SPHN</name>
<keyword evidence="3" id="KW-1133">Transmembrane helix</keyword>
<dbReference type="RefSeq" id="WP_229955686.1">
    <property type="nucleotide sequence ID" value="NZ_BAAAEM010000003.1"/>
</dbReference>
<feature type="transmembrane region" description="Helical" evidence="3">
    <location>
        <begin position="51"/>
        <end position="71"/>
    </location>
</feature>
<comment type="caution">
    <text evidence="4">The sequence shown here is derived from an EMBL/GenBank/DDBJ whole genome shotgun (WGS) entry which is preliminary data.</text>
</comment>
<gene>
    <name evidence="4" type="ORF">GCM10009096_31610</name>
</gene>
<keyword evidence="3" id="KW-0812">Transmembrane</keyword>
<keyword evidence="3" id="KW-0472">Membrane</keyword>
<accession>A0ABP3KW64</accession>
<evidence type="ECO:0000313" key="4">
    <source>
        <dbReference type="EMBL" id="GAA0486494.1"/>
    </source>
</evidence>
<comment type="similarity">
    <text evidence="2">Belongs to the CDP-alcohol phosphatidyltransferase class-I family.</text>
</comment>
<evidence type="ECO:0000256" key="2">
    <source>
        <dbReference type="RuleBase" id="RU003750"/>
    </source>
</evidence>
<dbReference type="EMBL" id="BAAAEM010000003">
    <property type="protein sequence ID" value="GAA0486494.1"/>
    <property type="molecule type" value="Genomic_DNA"/>
</dbReference>
<feature type="transmembrane region" description="Helical" evidence="3">
    <location>
        <begin position="109"/>
        <end position="134"/>
    </location>
</feature>
<dbReference type="Proteomes" id="UP001500713">
    <property type="component" value="Unassembled WGS sequence"/>
</dbReference>
<feature type="transmembrane region" description="Helical" evidence="3">
    <location>
        <begin position="21"/>
        <end position="45"/>
    </location>
</feature>
<evidence type="ECO:0000313" key="5">
    <source>
        <dbReference type="Proteomes" id="UP001500713"/>
    </source>
</evidence>
<dbReference type="InterPro" id="IPR043130">
    <property type="entry name" value="CDP-OH_PTrfase_TM_dom"/>
</dbReference>
<reference evidence="5" key="1">
    <citation type="journal article" date="2019" name="Int. J. Syst. Evol. Microbiol.">
        <title>The Global Catalogue of Microorganisms (GCM) 10K type strain sequencing project: providing services to taxonomists for standard genome sequencing and annotation.</title>
        <authorList>
            <consortium name="The Broad Institute Genomics Platform"/>
            <consortium name="The Broad Institute Genome Sequencing Center for Infectious Disease"/>
            <person name="Wu L."/>
            <person name="Ma J."/>
        </authorList>
    </citation>
    <scope>NUCLEOTIDE SEQUENCE [LARGE SCALE GENOMIC DNA]</scope>
    <source>
        <strain evidence="5">JCM 14162</strain>
    </source>
</reference>
<evidence type="ECO:0000256" key="3">
    <source>
        <dbReference type="SAM" id="Phobius"/>
    </source>
</evidence>
<evidence type="ECO:0000256" key="1">
    <source>
        <dbReference type="ARBA" id="ARBA00022679"/>
    </source>
</evidence>
<organism evidence="4 5">
    <name type="scientific">Parasphingorhabdus litoris</name>
    <dbReference type="NCBI Taxonomy" id="394733"/>
    <lineage>
        <taxon>Bacteria</taxon>
        <taxon>Pseudomonadati</taxon>
        <taxon>Pseudomonadota</taxon>
        <taxon>Alphaproteobacteria</taxon>
        <taxon>Sphingomonadales</taxon>
        <taxon>Sphingomonadaceae</taxon>
        <taxon>Parasphingorhabdus</taxon>
    </lineage>
</organism>
<feature type="transmembrane region" description="Helical" evidence="3">
    <location>
        <begin position="83"/>
        <end position="103"/>
    </location>
</feature>
<feature type="transmembrane region" description="Helical" evidence="3">
    <location>
        <begin position="177"/>
        <end position="199"/>
    </location>
</feature>
<keyword evidence="5" id="KW-1185">Reference proteome</keyword>
<dbReference type="Pfam" id="PF01066">
    <property type="entry name" value="CDP-OH_P_transf"/>
    <property type="match status" value="1"/>
</dbReference>
<keyword evidence="1 2" id="KW-0808">Transferase</keyword>
<feature type="transmembrane region" description="Helical" evidence="3">
    <location>
        <begin position="146"/>
        <end position="171"/>
    </location>
</feature>
<dbReference type="InterPro" id="IPR000462">
    <property type="entry name" value="CDP-OH_P_trans"/>
</dbReference>
<dbReference type="PROSITE" id="PS00379">
    <property type="entry name" value="CDP_ALCOHOL_P_TRANSF"/>
    <property type="match status" value="1"/>
</dbReference>
<proteinExistence type="inferred from homology"/>
<protein>
    <submittedName>
        <fullName evidence="4">CDP-alcohol phosphatidyltransferase family protein</fullName>
    </submittedName>
</protein>